<feature type="signal peptide" evidence="1">
    <location>
        <begin position="1"/>
        <end position="23"/>
    </location>
</feature>
<name>A0A4S1WQ05_9SPHN</name>
<evidence type="ECO:0000313" key="2">
    <source>
        <dbReference type="EMBL" id="TGX44635.1"/>
    </source>
</evidence>
<comment type="caution">
    <text evidence="2">The sequence shown here is derived from an EMBL/GenBank/DDBJ whole genome shotgun (WGS) entry which is preliminary data.</text>
</comment>
<keyword evidence="3" id="KW-1185">Reference proteome</keyword>
<protein>
    <submittedName>
        <fullName evidence="2">Uncharacterized protein</fullName>
    </submittedName>
</protein>
<feature type="chain" id="PRO_5020841118" evidence="1">
    <location>
        <begin position="24"/>
        <end position="178"/>
    </location>
</feature>
<dbReference type="RefSeq" id="WP_166745684.1">
    <property type="nucleotide sequence ID" value="NZ_JAASQM010000002.1"/>
</dbReference>
<keyword evidence="1" id="KW-0732">Signal</keyword>
<dbReference type="Proteomes" id="UP000309848">
    <property type="component" value="Unassembled WGS sequence"/>
</dbReference>
<evidence type="ECO:0000313" key="3">
    <source>
        <dbReference type="Proteomes" id="UP000309848"/>
    </source>
</evidence>
<dbReference type="EMBL" id="SRXU01000002">
    <property type="protein sequence ID" value="TGX44635.1"/>
    <property type="molecule type" value="Genomic_DNA"/>
</dbReference>
<gene>
    <name evidence="2" type="ORF">E5A74_07675</name>
</gene>
<reference evidence="2 3" key="1">
    <citation type="submission" date="2019-04" db="EMBL/GenBank/DDBJ databases">
        <title>Sphingomonas psychrotolerans sp. nov., isolated from soil in the Tianshan Mountains, Xinjiang, China.</title>
        <authorList>
            <person name="Luo Y."/>
            <person name="Sheng H."/>
        </authorList>
    </citation>
    <scope>NUCLEOTIDE SEQUENCE [LARGE SCALE GENOMIC DNA]</scope>
    <source>
        <strain evidence="2 3">KIS18-15</strain>
    </source>
</reference>
<evidence type="ECO:0000256" key="1">
    <source>
        <dbReference type="SAM" id="SignalP"/>
    </source>
</evidence>
<proteinExistence type="predicted"/>
<sequence>MPPIHSAFRWALTLLPLAPSAAAARGQDAYAAAMDHATAQRAIDPAKPGDKDLDCTAIRTELAALEQSIGGGLDRLNGTVSASNAAAKADREAREALRAVRNAANTVLPIGELIAAPAEAALDAKRAAQQGRTVAAASALSGDFQYTAARMGHLHALAAERCAAEQGGTRASGSGRRR</sequence>
<accession>A0A4S1WQ05</accession>
<organism evidence="2 3">
    <name type="scientific">Sphingomonas naasensis</name>
    <dbReference type="NCBI Taxonomy" id="1344951"/>
    <lineage>
        <taxon>Bacteria</taxon>
        <taxon>Pseudomonadati</taxon>
        <taxon>Pseudomonadota</taxon>
        <taxon>Alphaproteobacteria</taxon>
        <taxon>Sphingomonadales</taxon>
        <taxon>Sphingomonadaceae</taxon>
        <taxon>Sphingomonas</taxon>
    </lineage>
</organism>
<dbReference type="AlphaFoldDB" id="A0A4S1WQ05"/>